<dbReference type="EMBL" id="JBFOLJ010000005">
    <property type="protein sequence ID" value="KAL2537166.1"/>
    <property type="molecule type" value="Genomic_DNA"/>
</dbReference>
<dbReference type="AlphaFoldDB" id="A0ABD1VII5"/>
<evidence type="ECO:0000313" key="3">
    <source>
        <dbReference type="Proteomes" id="UP001604277"/>
    </source>
</evidence>
<keyword evidence="3" id="KW-1185">Reference proteome</keyword>
<organism evidence="2 3">
    <name type="scientific">Forsythia ovata</name>
    <dbReference type="NCBI Taxonomy" id="205694"/>
    <lineage>
        <taxon>Eukaryota</taxon>
        <taxon>Viridiplantae</taxon>
        <taxon>Streptophyta</taxon>
        <taxon>Embryophyta</taxon>
        <taxon>Tracheophyta</taxon>
        <taxon>Spermatophyta</taxon>
        <taxon>Magnoliopsida</taxon>
        <taxon>eudicotyledons</taxon>
        <taxon>Gunneridae</taxon>
        <taxon>Pentapetalae</taxon>
        <taxon>asterids</taxon>
        <taxon>lamiids</taxon>
        <taxon>Lamiales</taxon>
        <taxon>Oleaceae</taxon>
        <taxon>Forsythieae</taxon>
        <taxon>Forsythia</taxon>
    </lineage>
</organism>
<gene>
    <name evidence="2" type="ORF">Fot_18557</name>
</gene>
<dbReference type="SUPFAM" id="SSF53756">
    <property type="entry name" value="UDP-Glycosyltransferase/glycogen phosphorylase"/>
    <property type="match status" value="1"/>
</dbReference>
<comment type="similarity">
    <text evidence="1">Belongs to the UDP-glycosyltransferase family.</text>
</comment>
<evidence type="ECO:0000313" key="2">
    <source>
        <dbReference type="EMBL" id="KAL2537166.1"/>
    </source>
</evidence>
<dbReference type="Gene3D" id="3.40.50.2000">
    <property type="entry name" value="Glycogen Phosphorylase B"/>
    <property type="match status" value="2"/>
</dbReference>
<dbReference type="Proteomes" id="UP001604277">
    <property type="component" value="Unassembled WGS sequence"/>
</dbReference>
<dbReference type="PANTHER" id="PTHR11926">
    <property type="entry name" value="GLUCOSYL/GLUCURONOSYL TRANSFERASES"/>
    <property type="match status" value="1"/>
</dbReference>
<protein>
    <submittedName>
        <fullName evidence="2">UDP-glycosyltransferase 85A5</fullName>
    </submittedName>
</protein>
<dbReference type="PANTHER" id="PTHR11926:SF1445">
    <property type="entry name" value="GLYCOSYLTRANSFERASE"/>
    <property type="match status" value="1"/>
</dbReference>
<sequence length="163" mass="18170">MLTFILEETERTSKASAIIFNTFDALEAEVLSALSPLCPLVFAIGPVHLLVNQLPENSLKFMGGNLWKEELECIEWLNSKKPNSVVYVNFGSITVLTPQQLVEFAWGLANSKKNFFWIIRSDSIVGDSANLPSSLSKKLKREASLRVGVHKNRCSTTHPSEFS</sequence>
<proteinExistence type="inferred from homology"/>
<accession>A0ABD1VII5</accession>
<reference evidence="3" key="1">
    <citation type="submission" date="2024-07" db="EMBL/GenBank/DDBJ databases">
        <title>Two chromosome-level genome assemblies of Korean endemic species Abeliophyllum distichum and Forsythia ovata (Oleaceae).</title>
        <authorList>
            <person name="Jang H."/>
        </authorList>
    </citation>
    <scope>NUCLEOTIDE SEQUENCE [LARGE SCALE GENOMIC DNA]</scope>
</reference>
<evidence type="ECO:0000256" key="1">
    <source>
        <dbReference type="ARBA" id="ARBA00009995"/>
    </source>
</evidence>
<name>A0ABD1VII5_9LAMI</name>
<comment type="caution">
    <text evidence="2">The sequence shown here is derived from an EMBL/GenBank/DDBJ whole genome shotgun (WGS) entry which is preliminary data.</text>
</comment>